<dbReference type="KEGG" id="ptaw:DW352_18290"/>
<evidence type="ECO:0000313" key="1">
    <source>
        <dbReference type="EMBL" id="AXK82300.1"/>
    </source>
</evidence>
<dbReference type="EMBL" id="CP031417">
    <property type="protein sequence ID" value="AXK82300.1"/>
    <property type="molecule type" value="Genomic_DNA"/>
</dbReference>
<accession>A0A345ZZF3</accession>
<sequence length="65" mass="7339">MAEELGFPVCYFLEGSIKPAHVAKGRGRKATWRPLAGSARRQGEQRIKKRTMSDLRENGGVLRLR</sequence>
<gene>
    <name evidence="1" type="ORF">DW352_18290</name>
</gene>
<proteinExistence type="predicted"/>
<name>A0A345ZZF3_9HYPH</name>
<protein>
    <submittedName>
        <fullName evidence="1">Uncharacterized protein</fullName>
    </submittedName>
</protein>
<organism evidence="1 2">
    <name type="scientific">Pseudolabrys taiwanensis</name>
    <dbReference type="NCBI Taxonomy" id="331696"/>
    <lineage>
        <taxon>Bacteria</taxon>
        <taxon>Pseudomonadati</taxon>
        <taxon>Pseudomonadota</taxon>
        <taxon>Alphaproteobacteria</taxon>
        <taxon>Hyphomicrobiales</taxon>
        <taxon>Xanthobacteraceae</taxon>
        <taxon>Pseudolabrys</taxon>
    </lineage>
</organism>
<dbReference type="Proteomes" id="UP000254889">
    <property type="component" value="Chromosome"/>
</dbReference>
<keyword evidence="2" id="KW-1185">Reference proteome</keyword>
<reference evidence="1 2" key="1">
    <citation type="submission" date="2018-07" db="EMBL/GenBank/DDBJ databases">
        <authorList>
            <person name="Quirk P.G."/>
            <person name="Krulwich T.A."/>
        </authorList>
    </citation>
    <scope>NUCLEOTIDE SEQUENCE [LARGE SCALE GENOMIC DNA]</scope>
    <source>
        <strain evidence="1 2">CC-BB4</strain>
    </source>
</reference>
<dbReference type="AlphaFoldDB" id="A0A345ZZF3"/>
<evidence type="ECO:0000313" key="2">
    <source>
        <dbReference type="Proteomes" id="UP000254889"/>
    </source>
</evidence>